<organism evidence="2 3">
    <name type="scientific">Emydomyces testavorans</name>
    <dbReference type="NCBI Taxonomy" id="2070801"/>
    <lineage>
        <taxon>Eukaryota</taxon>
        <taxon>Fungi</taxon>
        <taxon>Dikarya</taxon>
        <taxon>Ascomycota</taxon>
        <taxon>Pezizomycotina</taxon>
        <taxon>Eurotiomycetes</taxon>
        <taxon>Eurotiomycetidae</taxon>
        <taxon>Onygenales</taxon>
        <taxon>Nannizziopsiaceae</taxon>
        <taxon>Emydomyces</taxon>
    </lineage>
</organism>
<accession>A0AAF0DJB9</accession>
<evidence type="ECO:0000313" key="2">
    <source>
        <dbReference type="EMBL" id="WEW59273.1"/>
    </source>
</evidence>
<protein>
    <recommendedName>
        <fullName evidence="1">Protein kinase domain-containing protein</fullName>
    </recommendedName>
</protein>
<sequence length="555" mass="63014">MAGFETAAAAIEIAQVTIKVLRAGFTLVNDVRHYGADAAKLGLKFQQLTHRYDSLQKVLFKAEKFPFLHGKNLFEVLPAQSRDIVVQLLQELLQLLYAHFLLEQKYSASSEPSGSRSDFAHHFGLTADEEKIILQDTASGNEFETHKTSHWISAIGWSWAIRGKRKTVRLVNEFEDWLKRTKAVLEDAWWPLPAFHVLSNLDILQYDADAHTAGFAGSTALRKLLIDQKHLPKDLNTPWESVKDTKTLASGKIVGVFEKSSVLVETLTFPLDSDGNLSDILEERFSKIVRLLSSQSDPDFRVLRCLRYCNQISATSGQLRLLSHISDSNATPTIRTLAGLYRGTKPDQRPSLGLRFRMCHQLAESLFLLHSVNWVHRALRSENVLVIFPNEDLDRAALQRAEIRICGFQAARPAADSSLGPYDNQLAMNVYRHPKRWGTPRETFTQVHDVYSLGVIFLEIGLWERAEDMISSLKPDQRLPEKVSQHLLRHTNERLAHRCGDVFANAVRRCLTLDFDDDNHTKGMMDHTDVNNQQRVHKGFLEQVVDPLKILKDVV</sequence>
<dbReference type="SUPFAM" id="SSF56112">
    <property type="entry name" value="Protein kinase-like (PK-like)"/>
    <property type="match status" value="1"/>
</dbReference>
<keyword evidence="3" id="KW-1185">Reference proteome</keyword>
<dbReference type="GO" id="GO:0005524">
    <property type="term" value="F:ATP binding"/>
    <property type="evidence" value="ECO:0007669"/>
    <property type="project" value="InterPro"/>
</dbReference>
<gene>
    <name evidence="2" type="ORF">PRK78_004742</name>
</gene>
<dbReference type="InterPro" id="IPR001245">
    <property type="entry name" value="Ser-Thr/Tyr_kinase_cat_dom"/>
</dbReference>
<dbReference type="PANTHER" id="PTHR37542:SF3">
    <property type="entry name" value="PRION-INHIBITION AND PROPAGATION HELO DOMAIN-CONTAINING PROTEIN"/>
    <property type="match status" value="1"/>
</dbReference>
<dbReference type="Proteomes" id="UP001219355">
    <property type="component" value="Chromosome 3"/>
</dbReference>
<dbReference type="InterPro" id="IPR000719">
    <property type="entry name" value="Prot_kinase_dom"/>
</dbReference>
<name>A0AAF0DJB9_9EURO</name>
<dbReference type="PROSITE" id="PS50011">
    <property type="entry name" value="PROTEIN_KINASE_DOM"/>
    <property type="match status" value="1"/>
</dbReference>
<evidence type="ECO:0000313" key="3">
    <source>
        <dbReference type="Proteomes" id="UP001219355"/>
    </source>
</evidence>
<dbReference type="EMBL" id="CP120629">
    <property type="protein sequence ID" value="WEW59273.1"/>
    <property type="molecule type" value="Genomic_DNA"/>
</dbReference>
<dbReference type="PANTHER" id="PTHR37542">
    <property type="entry name" value="HELO DOMAIN-CONTAINING PROTEIN-RELATED"/>
    <property type="match status" value="1"/>
</dbReference>
<dbReference type="GO" id="GO:0004672">
    <property type="term" value="F:protein kinase activity"/>
    <property type="evidence" value="ECO:0007669"/>
    <property type="project" value="InterPro"/>
</dbReference>
<feature type="domain" description="Protein kinase" evidence="1">
    <location>
        <begin position="239"/>
        <end position="530"/>
    </location>
</feature>
<dbReference type="Gene3D" id="1.10.510.10">
    <property type="entry name" value="Transferase(Phosphotransferase) domain 1"/>
    <property type="match status" value="1"/>
</dbReference>
<proteinExistence type="predicted"/>
<reference evidence="2" key="1">
    <citation type="submission" date="2023-03" db="EMBL/GenBank/DDBJ databases">
        <title>Emydomyces testavorans Genome Sequence.</title>
        <authorList>
            <person name="Hoyer L."/>
        </authorList>
    </citation>
    <scope>NUCLEOTIDE SEQUENCE</scope>
    <source>
        <strain evidence="2">16-2883</strain>
    </source>
</reference>
<dbReference type="Pfam" id="PF07714">
    <property type="entry name" value="PK_Tyr_Ser-Thr"/>
    <property type="match status" value="1"/>
</dbReference>
<evidence type="ECO:0000259" key="1">
    <source>
        <dbReference type="PROSITE" id="PS50011"/>
    </source>
</evidence>
<dbReference type="AlphaFoldDB" id="A0AAF0DJB9"/>
<dbReference type="InterPro" id="IPR011009">
    <property type="entry name" value="Kinase-like_dom_sf"/>
</dbReference>